<accession>A0A1M7Z1G8</accession>
<dbReference type="Proteomes" id="UP000184600">
    <property type="component" value="Unassembled WGS sequence"/>
</dbReference>
<organism evidence="1 2">
    <name type="scientific">Vibrio quintilis</name>
    <dbReference type="NCBI Taxonomy" id="1117707"/>
    <lineage>
        <taxon>Bacteria</taxon>
        <taxon>Pseudomonadati</taxon>
        <taxon>Pseudomonadota</taxon>
        <taxon>Gammaproteobacteria</taxon>
        <taxon>Vibrionales</taxon>
        <taxon>Vibrionaceae</taxon>
        <taxon>Vibrio</taxon>
    </lineage>
</organism>
<protein>
    <submittedName>
        <fullName evidence="1">Uncharacterized protein</fullName>
    </submittedName>
</protein>
<reference evidence="2" key="1">
    <citation type="submission" date="2016-12" db="EMBL/GenBank/DDBJ databases">
        <authorList>
            <person name="Rodrigo-Torres L."/>
            <person name="Arahal R.D."/>
            <person name="Lucena T."/>
        </authorList>
    </citation>
    <scope>NUCLEOTIDE SEQUENCE [LARGE SCALE GENOMIC DNA]</scope>
</reference>
<dbReference type="STRING" id="1117707.VQ7734_04298"/>
<dbReference type="OrthoDB" id="9828984at2"/>
<dbReference type="AlphaFoldDB" id="A0A1M7Z1G8"/>
<evidence type="ECO:0000313" key="2">
    <source>
        <dbReference type="Proteomes" id="UP000184600"/>
    </source>
</evidence>
<evidence type="ECO:0000313" key="1">
    <source>
        <dbReference type="EMBL" id="SHO58526.1"/>
    </source>
</evidence>
<keyword evidence="2" id="KW-1185">Reference proteome</keyword>
<proteinExistence type="predicted"/>
<name>A0A1M7Z1G8_9VIBR</name>
<gene>
    <name evidence="1" type="ORF">VQ7734_04298</name>
</gene>
<sequence length="167" mass="18984">MTKPAFDRTKYKRLIEVATTQAGMRDTLERMEALVIKLSPGVDKFIKKYGCMSVDKFLKVLPYAPIASDLRSFFKVQVSDRDSVQFYMCAYQTRMSAELDTFVVYICTKDEDEEFGIIDTLLQATDNQLPNLPPDALPASVVESTVDWDDLDNIDWNDLAEFDKLGG</sequence>
<dbReference type="EMBL" id="FRFG01000066">
    <property type="protein sequence ID" value="SHO58526.1"/>
    <property type="molecule type" value="Genomic_DNA"/>
</dbReference>
<dbReference type="RefSeq" id="WP_073585970.1">
    <property type="nucleotide sequence ID" value="NZ_AP024897.1"/>
</dbReference>